<sequence length="83" mass="8858">MHISYGSAEISFLPAYNGKESIKVADIREEGSNKRRAPLEAMSKVLTDASADGWEVVSVVPITSTMGGSGGFIGALYLLRKPK</sequence>
<reference evidence="2 3" key="1">
    <citation type="submission" date="2020-12" db="EMBL/GenBank/DDBJ databases">
        <title>Hymenobacter sp.</title>
        <authorList>
            <person name="Kim M.K."/>
        </authorList>
    </citation>
    <scope>NUCLEOTIDE SEQUENCE [LARGE SCALE GENOMIC DNA]</scope>
    <source>
        <strain evidence="2 3">BT442</strain>
    </source>
</reference>
<keyword evidence="3" id="KW-1185">Reference proteome</keyword>
<dbReference type="EMBL" id="JAEDAE010000010">
    <property type="protein sequence ID" value="MBH8559993.1"/>
    <property type="molecule type" value="Genomic_DNA"/>
</dbReference>
<evidence type="ECO:0008006" key="4">
    <source>
        <dbReference type="Google" id="ProtNLM"/>
    </source>
</evidence>
<keyword evidence="1" id="KW-0472">Membrane</keyword>
<proteinExistence type="predicted"/>
<keyword evidence="1" id="KW-0812">Transmembrane</keyword>
<feature type="transmembrane region" description="Helical" evidence="1">
    <location>
        <begin position="56"/>
        <end position="79"/>
    </location>
</feature>
<protein>
    <recommendedName>
        <fullName evidence="4">DUF4177 domain-containing protein</fullName>
    </recommendedName>
</protein>
<organism evidence="2 3">
    <name type="scientific">Hymenobacter negativus</name>
    <dbReference type="NCBI Taxonomy" id="2795026"/>
    <lineage>
        <taxon>Bacteria</taxon>
        <taxon>Pseudomonadati</taxon>
        <taxon>Bacteroidota</taxon>
        <taxon>Cytophagia</taxon>
        <taxon>Cytophagales</taxon>
        <taxon>Hymenobacteraceae</taxon>
        <taxon>Hymenobacter</taxon>
    </lineage>
</organism>
<gene>
    <name evidence="2" type="ORF">I7X13_18170</name>
</gene>
<comment type="caution">
    <text evidence="2">The sequence shown here is derived from an EMBL/GenBank/DDBJ whole genome shotgun (WGS) entry which is preliminary data.</text>
</comment>
<dbReference type="Proteomes" id="UP000625631">
    <property type="component" value="Unassembled WGS sequence"/>
</dbReference>
<keyword evidence="1" id="KW-1133">Transmembrane helix</keyword>
<name>A0ABS0QBF4_9BACT</name>
<accession>A0ABS0QBF4</accession>
<evidence type="ECO:0000256" key="1">
    <source>
        <dbReference type="SAM" id="Phobius"/>
    </source>
</evidence>
<evidence type="ECO:0000313" key="3">
    <source>
        <dbReference type="Proteomes" id="UP000625631"/>
    </source>
</evidence>
<evidence type="ECO:0000313" key="2">
    <source>
        <dbReference type="EMBL" id="MBH8559993.1"/>
    </source>
</evidence>